<organism evidence="2 3">
    <name type="scientific">Circinella minor</name>
    <dbReference type="NCBI Taxonomy" id="1195481"/>
    <lineage>
        <taxon>Eukaryota</taxon>
        <taxon>Fungi</taxon>
        <taxon>Fungi incertae sedis</taxon>
        <taxon>Mucoromycota</taxon>
        <taxon>Mucoromycotina</taxon>
        <taxon>Mucoromycetes</taxon>
        <taxon>Mucorales</taxon>
        <taxon>Lichtheimiaceae</taxon>
        <taxon>Circinella</taxon>
    </lineage>
</organism>
<gene>
    <name evidence="2" type="ORF">INT45_003279</name>
</gene>
<name>A0A8H7S963_9FUNG</name>
<proteinExistence type="predicted"/>
<keyword evidence="1" id="KW-0175">Coiled coil</keyword>
<accession>A0A8H7S963</accession>
<feature type="coiled-coil region" evidence="1">
    <location>
        <begin position="28"/>
        <end position="73"/>
    </location>
</feature>
<dbReference type="AlphaFoldDB" id="A0A8H7S963"/>
<evidence type="ECO:0000256" key="1">
    <source>
        <dbReference type="SAM" id="Coils"/>
    </source>
</evidence>
<evidence type="ECO:0000313" key="3">
    <source>
        <dbReference type="Proteomes" id="UP000646827"/>
    </source>
</evidence>
<reference evidence="2 3" key="1">
    <citation type="submission" date="2020-12" db="EMBL/GenBank/DDBJ databases">
        <title>Metabolic potential, ecology and presence of endohyphal bacteria is reflected in genomic diversity of Mucoromycotina.</title>
        <authorList>
            <person name="Muszewska A."/>
            <person name="Okrasinska A."/>
            <person name="Steczkiewicz K."/>
            <person name="Drgas O."/>
            <person name="Orlowska M."/>
            <person name="Perlinska-Lenart U."/>
            <person name="Aleksandrzak-Piekarczyk T."/>
            <person name="Szatraj K."/>
            <person name="Zielenkiewicz U."/>
            <person name="Pilsyk S."/>
            <person name="Malc E."/>
            <person name="Mieczkowski P."/>
            <person name="Kruszewska J.S."/>
            <person name="Biernat P."/>
            <person name="Pawlowska J."/>
        </authorList>
    </citation>
    <scope>NUCLEOTIDE SEQUENCE [LARGE SCALE GENOMIC DNA]</scope>
    <source>
        <strain evidence="2 3">CBS 142.35</strain>
    </source>
</reference>
<comment type="caution">
    <text evidence="2">The sequence shown here is derived from an EMBL/GenBank/DDBJ whole genome shotgun (WGS) entry which is preliminary data.</text>
</comment>
<dbReference type="OrthoDB" id="2298479at2759"/>
<dbReference type="Proteomes" id="UP000646827">
    <property type="component" value="Unassembled WGS sequence"/>
</dbReference>
<keyword evidence="3" id="KW-1185">Reference proteome</keyword>
<dbReference type="EMBL" id="JAEPRB010000033">
    <property type="protein sequence ID" value="KAG2225079.1"/>
    <property type="molecule type" value="Genomic_DNA"/>
</dbReference>
<protein>
    <submittedName>
        <fullName evidence="2">Uncharacterized protein</fullName>
    </submittedName>
</protein>
<sequence>MSTNTSFNNLFSDEDIFNQQEQVSLTNRFEISKDLNILKQDVHKLEEKFDKFKEDTEKRFERIENTLFAATKQREQIIILLQGLSDKVTAPSPPPTSSDVAPPLPQSFLVPKSKSKKAILEALTDIDGSAEQE</sequence>
<evidence type="ECO:0000313" key="2">
    <source>
        <dbReference type="EMBL" id="KAG2225079.1"/>
    </source>
</evidence>